<dbReference type="OrthoDB" id="6105938at2759"/>
<accession>A0A8J0TI29</accession>
<dbReference type="InterPro" id="IPR001841">
    <property type="entry name" value="Znf_RING"/>
</dbReference>
<dbReference type="Gene3D" id="3.30.160.60">
    <property type="entry name" value="Classic Zinc Finger"/>
    <property type="match status" value="1"/>
</dbReference>
<dbReference type="InterPro" id="IPR017907">
    <property type="entry name" value="Znf_RING_CS"/>
</dbReference>
<protein>
    <submittedName>
        <fullName evidence="10">E3 ubiquitin/ISG15 ligase TRIM25</fullName>
    </submittedName>
</protein>
<dbReference type="SUPFAM" id="SSF57845">
    <property type="entry name" value="B-box zinc-binding domain"/>
    <property type="match status" value="1"/>
</dbReference>
<dbReference type="CDD" id="cd19769">
    <property type="entry name" value="Bbox2_TRIM16-like"/>
    <property type="match status" value="1"/>
</dbReference>
<feature type="domain" description="RING-type" evidence="7">
    <location>
        <begin position="12"/>
        <end position="56"/>
    </location>
</feature>
<keyword evidence="1" id="KW-0479">Metal-binding</keyword>
<keyword evidence="10" id="KW-0436">Ligase</keyword>
<evidence type="ECO:0000256" key="6">
    <source>
        <dbReference type="SAM" id="Coils"/>
    </source>
</evidence>
<dbReference type="SMART" id="SM00184">
    <property type="entry name" value="RING"/>
    <property type="match status" value="1"/>
</dbReference>
<dbReference type="GO" id="GO:0016874">
    <property type="term" value="F:ligase activity"/>
    <property type="evidence" value="ECO:0007669"/>
    <property type="project" value="UniProtKB-KW"/>
</dbReference>
<keyword evidence="3" id="KW-0833">Ubl conjugation pathway</keyword>
<dbReference type="SMART" id="SM00336">
    <property type="entry name" value="BBOX"/>
    <property type="match status" value="1"/>
</dbReference>
<feature type="domain" description="B box-type" evidence="8">
    <location>
        <begin position="135"/>
        <end position="176"/>
    </location>
</feature>
<evidence type="ECO:0000259" key="8">
    <source>
        <dbReference type="PROSITE" id="PS50119"/>
    </source>
</evidence>
<reference evidence="10" key="1">
    <citation type="submission" date="2025-08" db="UniProtKB">
        <authorList>
            <consortium name="RefSeq"/>
        </authorList>
    </citation>
    <scope>IDENTIFICATION</scope>
    <source>
        <strain evidence="10">J_2021</strain>
        <tissue evidence="10">Erythrocytes</tissue>
    </source>
</reference>
<dbReference type="InterPro" id="IPR027370">
    <property type="entry name" value="Znf-RING_euk"/>
</dbReference>
<dbReference type="AlphaFoldDB" id="A0A8J0TI29"/>
<evidence type="ECO:0000259" key="7">
    <source>
        <dbReference type="PROSITE" id="PS50089"/>
    </source>
</evidence>
<evidence type="ECO:0000256" key="4">
    <source>
        <dbReference type="ARBA" id="ARBA00022833"/>
    </source>
</evidence>
<evidence type="ECO:0000313" key="10">
    <source>
        <dbReference type="RefSeq" id="XP_018089070.1"/>
    </source>
</evidence>
<keyword evidence="9" id="KW-1185">Reference proteome</keyword>
<feature type="coiled-coil region" evidence="6">
    <location>
        <begin position="252"/>
        <end position="283"/>
    </location>
</feature>
<organism evidence="9 10">
    <name type="scientific">Xenopus laevis</name>
    <name type="common">African clawed frog</name>
    <dbReference type="NCBI Taxonomy" id="8355"/>
    <lineage>
        <taxon>Eukaryota</taxon>
        <taxon>Metazoa</taxon>
        <taxon>Chordata</taxon>
        <taxon>Craniata</taxon>
        <taxon>Vertebrata</taxon>
        <taxon>Euteleostomi</taxon>
        <taxon>Amphibia</taxon>
        <taxon>Batrachia</taxon>
        <taxon>Anura</taxon>
        <taxon>Pipoidea</taxon>
        <taxon>Pipidae</taxon>
        <taxon>Xenopodinae</taxon>
        <taxon>Xenopus</taxon>
        <taxon>Xenopus</taxon>
    </lineage>
</organism>
<dbReference type="InterPro" id="IPR051051">
    <property type="entry name" value="E3_ubiq-ligase_TRIM/RNF"/>
</dbReference>
<dbReference type="InterPro" id="IPR000315">
    <property type="entry name" value="Znf_B-box"/>
</dbReference>
<evidence type="ECO:0000313" key="9">
    <source>
        <dbReference type="Proteomes" id="UP000186698"/>
    </source>
</evidence>
<evidence type="ECO:0000256" key="1">
    <source>
        <dbReference type="ARBA" id="ARBA00022723"/>
    </source>
</evidence>
<dbReference type="InterPro" id="IPR003649">
    <property type="entry name" value="Bbox_C"/>
</dbReference>
<dbReference type="Pfam" id="PF13445">
    <property type="entry name" value="zf-RING_UBOX"/>
    <property type="match status" value="1"/>
</dbReference>
<dbReference type="Pfam" id="PF00643">
    <property type="entry name" value="zf-B_box"/>
    <property type="match status" value="1"/>
</dbReference>
<keyword evidence="2 5" id="KW-0863">Zinc-finger</keyword>
<sequence>MATASVRSELSCSVCREIYTDPVTLPCGHNYCRVCIGRTWDWQLGIEEDPSCPQCRQRYGKQPQLIRNVTLCNIAEKFHLTDPQNGWTGIFCTYCDSPVAAAKSCLHCEASLCDYHVRKHSKSAEHVFTKPKASFKDRKCSVHRKMLEFYCTEDNTCICSSCSLHGDHQWHNVESLSEASKWKKEKLRKVLEKLSPEREETEGQIQRLQKRRREVAEKSAGQTVRITALFRDIRQQLGALERQLLSDISREQEKASHKLHDLIQQLEIKKDELSRKIRHIEELCNMADPLTVLQERESENSEHSQCYDSDGGDIMGTMAYSFSRGLGITYSKDTHKQVGRDDIEVPAVEDLYVDQVTHILLTGLTEIGTLVMQMFHSEGVQGMLVGRNMGTTNVSLFLDTMYINKRTQSGESTQSSRSAHEYWDMVGCYSGGSL</sequence>
<evidence type="ECO:0000256" key="2">
    <source>
        <dbReference type="ARBA" id="ARBA00022771"/>
    </source>
</evidence>
<dbReference type="Gene3D" id="3.30.40.10">
    <property type="entry name" value="Zinc/RING finger domain, C3HC4 (zinc finger)"/>
    <property type="match status" value="1"/>
</dbReference>
<dbReference type="PANTHER" id="PTHR25465:SF50">
    <property type="entry name" value="E3 UBIQUITIN_ISG15 LIGASE TRIM25"/>
    <property type="match status" value="1"/>
</dbReference>
<keyword evidence="6" id="KW-0175">Coiled coil</keyword>
<dbReference type="PROSITE" id="PS50119">
    <property type="entry name" value="ZF_BBOX"/>
    <property type="match status" value="1"/>
</dbReference>
<evidence type="ECO:0000256" key="5">
    <source>
        <dbReference type="PROSITE-ProRule" id="PRU00024"/>
    </source>
</evidence>
<dbReference type="CDD" id="cd16597">
    <property type="entry name" value="RING-HC_TRIM25_C-IV"/>
    <property type="match status" value="1"/>
</dbReference>
<dbReference type="RefSeq" id="XP_018089070.1">
    <property type="nucleotide sequence ID" value="XM_018233581.2"/>
</dbReference>
<evidence type="ECO:0000256" key="3">
    <source>
        <dbReference type="ARBA" id="ARBA00022786"/>
    </source>
</evidence>
<dbReference type="PROSITE" id="PS00518">
    <property type="entry name" value="ZF_RING_1"/>
    <property type="match status" value="1"/>
</dbReference>
<proteinExistence type="predicted"/>
<dbReference type="SUPFAM" id="SSF57850">
    <property type="entry name" value="RING/U-box"/>
    <property type="match status" value="1"/>
</dbReference>
<dbReference type="InterPro" id="IPR013083">
    <property type="entry name" value="Znf_RING/FYVE/PHD"/>
</dbReference>
<dbReference type="SMART" id="SM00502">
    <property type="entry name" value="BBC"/>
    <property type="match status" value="1"/>
</dbReference>
<dbReference type="Proteomes" id="UP000186698">
    <property type="component" value="Chromosome 8S"/>
</dbReference>
<feature type="coiled-coil region" evidence="6">
    <location>
        <begin position="191"/>
        <end position="218"/>
    </location>
</feature>
<dbReference type="GO" id="GO:0008270">
    <property type="term" value="F:zinc ion binding"/>
    <property type="evidence" value="ECO:0007669"/>
    <property type="project" value="UniProtKB-KW"/>
</dbReference>
<dbReference type="GeneID" id="108700417"/>
<dbReference type="PANTHER" id="PTHR25465">
    <property type="entry name" value="B-BOX DOMAIN CONTAINING"/>
    <property type="match status" value="1"/>
</dbReference>
<gene>
    <name evidence="10" type="primary">LOC108700417</name>
</gene>
<dbReference type="KEGG" id="xla:108700417"/>
<dbReference type="PROSITE" id="PS50089">
    <property type="entry name" value="ZF_RING_2"/>
    <property type="match status" value="1"/>
</dbReference>
<keyword evidence="4" id="KW-0862">Zinc</keyword>
<name>A0A8J0TI29_XENLA</name>